<protein>
    <submittedName>
        <fullName evidence="1">Uncharacterized protein</fullName>
    </submittedName>
</protein>
<dbReference type="AlphaFoldDB" id="M5GGB4"/>
<keyword evidence="2" id="KW-1185">Reference proteome</keyword>
<dbReference type="RefSeq" id="XP_040632087.1">
    <property type="nucleotide sequence ID" value="XM_040771651.1"/>
</dbReference>
<dbReference type="GeneID" id="63686713"/>
<evidence type="ECO:0000313" key="1">
    <source>
        <dbReference type="EMBL" id="EJU05193.1"/>
    </source>
</evidence>
<gene>
    <name evidence="1" type="ORF">DACRYDRAFT_19771</name>
</gene>
<organism evidence="1 2">
    <name type="scientific">Dacryopinax primogenitus (strain DJM 731)</name>
    <name type="common">Brown rot fungus</name>
    <dbReference type="NCBI Taxonomy" id="1858805"/>
    <lineage>
        <taxon>Eukaryota</taxon>
        <taxon>Fungi</taxon>
        <taxon>Dikarya</taxon>
        <taxon>Basidiomycota</taxon>
        <taxon>Agaricomycotina</taxon>
        <taxon>Dacrymycetes</taxon>
        <taxon>Dacrymycetales</taxon>
        <taxon>Dacrymycetaceae</taxon>
        <taxon>Dacryopinax</taxon>
    </lineage>
</organism>
<dbReference type="HOGENOM" id="CLU_2687778_0_0_1"/>
<evidence type="ECO:0000313" key="2">
    <source>
        <dbReference type="Proteomes" id="UP000030653"/>
    </source>
</evidence>
<reference evidence="1 2" key="1">
    <citation type="journal article" date="2012" name="Science">
        <title>The Paleozoic origin of enzymatic lignin decomposition reconstructed from 31 fungal genomes.</title>
        <authorList>
            <person name="Floudas D."/>
            <person name="Binder M."/>
            <person name="Riley R."/>
            <person name="Barry K."/>
            <person name="Blanchette R.A."/>
            <person name="Henrissat B."/>
            <person name="Martinez A.T."/>
            <person name="Otillar R."/>
            <person name="Spatafora J.W."/>
            <person name="Yadav J.S."/>
            <person name="Aerts A."/>
            <person name="Benoit I."/>
            <person name="Boyd A."/>
            <person name="Carlson A."/>
            <person name="Copeland A."/>
            <person name="Coutinho P.M."/>
            <person name="de Vries R.P."/>
            <person name="Ferreira P."/>
            <person name="Findley K."/>
            <person name="Foster B."/>
            <person name="Gaskell J."/>
            <person name="Glotzer D."/>
            <person name="Gorecki P."/>
            <person name="Heitman J."/>
            <person name="Hesse C."/>
            <person name="Hori C."/>
            <person name="Igarashi K."/>
            <person name="Jurgens J.A."/>
            <person name="Kallen N."/>
            <person name="Kersten P."/>
            <person name="Kohler A."/>
            <person name="Kuees U."/>
            <person name="Kumar T.K.A."/>
            <person name="Kuo A."/>
            <person name="LaButti K."/>
            <person name="Larrondo L.F."/>
            <person name="Lindquist E."/>
            <person name="Ling A."/>
            <person name="Lombard V."/>
            <person name="Lucas S."/>
            <person name="Lundell T."/>
            <person name="Martin R."/>
            <person name="McLaughlin D.J."/>
            <person name="Morgenstern I."/>
            <person name="Morin E."/>
            <person name="Murat C."/>
            <person name="Nagy L.G."/>
            <person name="Nolan M."/>
            <person name="Ohm R.A."/>
            <person name="Patyshakuliyeva A."/>
            <person name="Rokas A."/>
            <person name="Ruiz-Duenas F.J."/>
            <person name="Sabat G."/>
            <person name="Salamov A."/>
            <person name="Samejima M."/>
            <person name="Schmutz J."/>
            <person name="Slot J.C."/>
            <person name="St John F."/>
            <person name="Stenlid J."/>
            <person name="Sun H."/>
            <person name="Sun S."/>
            <person name="Syed K."/>
            <person name="Tsang A."/>
            <person name="Wiebenga A."/>
            <person name="Young D."/>
            <person name="Pisabarro A."/>
            <person name="Eastwood D.C."/>
            <person name="Martin F."/>
            <person name="Cullen D."/>
            <person name="Grigoriev I.V."/>
            <person name="Hibbett D.S."/>
        </authorList>
    </citation>
    <scope>NUCLEOTIDE SEQUENCE [LARGE SCALE GENOMIC DNA]</scope>
    <source>
        <strain evidence="1 2">DJM-731 SS1</strain>
    </source>
</reference>
<proteinExistence type="predicted"/>
<dbReference type="Proteomes" id="UP000030653">
    <property type="component" value="Unassembled WGS sequence"/>
</dbReference>
<sequence>MTSIPCDLNITVWAVYYHPAVMCLSVPSCPRLGRNWLLSESVSRPPDSVIYPLQFGRFSGSSLFRFQDPTDRSR</sequence>
<dbReference type="EMBL" id="JH795856">
    <property type="protein sequence ID" value="EJU05193.1"/>
    <property type="molecule type" value="Genomic_DNA"/>
</dbReference>
<name>M5GGB4_DACPD</name>
<accession>M5GGB4</accession>